<dbReference type="InterPro" id="IPR019563">
    <property type="entry name" value="GH97_catalytic"/>
</dbReference>
<proteinExistence type="predicted"/>
<dbReference type="InterPro" id="IPR029483">
    <property type="entry name" value="GH97_C"/>
</dbReference>
<dbReference type="InterPro" id="IPR017853">
    <property type="entry name" value="GH"/>
</dbReference>
<dbReference type="Gene3D" id="2.70.98.10">
    <property type="match status" value="1"/>
</dbReference>
<dbReference type="InterPro" id="IPR013785">
    <property type="entry name" value="Aldolase_TIM"/>
</dbReference>
<evidence type="ECO:0000313" key="6">
    <source>
        <dbReference type="EMBL" id="SHF80933.1"/>
    </source>
</evidence>
<dbReference type="GO" id="GO:0030246">
    <property type="term" value="F:carbohydrate binding"/>
    <property type="evidence" value="ECO:0007669"/>
    <property type="project" value="InterPro"/>
</dbReference>
<dbReference type="AlphaFoldDB" id="A0A1M5ENR4"/>
<evidence type="ECO:0000256" key="1">
    <source>
        <dbReference type="ARBA" id="ARBA00022801"/>
    </source>
</evidence>
<dbReference type="OrthoDB" id="57532at2"/>
<dbReference type="SUPFAM" id="SSF51445">
    <property type="entry name" value="(Trans)glycosidases"/>
    <property type="match status" value="1"/>
</dbReference>
<dbReference type="InterPro" id="IPR013780">
    <property type="entry name" value="Glyco_hydro_b"/>
</dbReference>
<dbReference type="RefSeq" id="WP_073317223.1">
    <property type="nucleotide sequence ID" value="NZ_FQWD01000001.1"/>
</dbReference>
<dbReference type="Gene3D" id="3.20.20.70">
    <property type="entry name" value="Aldolase class I"/>
    <property type="match status" value="1"/>
</dbReference>
<dbReference type="GO" id="GO:0016798">
    <property type="term" value="F:hydrolase activity, acting on glycosyl bonds"/>
    <property type="evidence" value="ECO:0007669"/>
    <property type="project" value="UniProtKB-KW"/>
</dbReference>
<dbReference type="PANTHER" id="PTHR35803:SF2">
    <property type="entry name" value="RETAINING ALPHA-GALACTOSIDASE"/>
    <property type="match status" value="1"/>
</dbReference>
<evidence type="ECO:0000259" key="3">
    <source>
        <dbReference type="Pfam" id="PF10566"/>
    </source>
</evidence>
<dbReference type="Pfam" id="PF14508">
    <property type="entry name" value="GH97_N"/>
    <property type="match status" value="1"/>
</dbReference>
<dbReference type="InterPro" id="IPR052720">
    <property type="entry name" value="Glycosyl_hydrolase_97"/>
</dbReference>
<keyword evidence="2" id="KW-0326">Glycosidase</keyword>
<feature type="domain" description="Glycosyl-hydrolase 97 catalytic" evidence="3">
    <location>
        <begin position="309"/>
        <end position="463"/>
    </location>
</feature>
<sequence length="654" mass="72400">MWQRTVKLILAVLLTVGTTGSVWAKAIVSLHSPNHELSVQVSLNSKATLVYQVKRRGDAVIQPSALGLTLANSSFADNLTLKNVSEVSAIASAYSLVHGKQRNIEYQANEVLVSVENTRGDMLSVRFRLSNDGLAFRYELMGKSTDTRVVISEQTSVGMFADTQGWLQPKAAAQSGWMNTNPSYEEEYQHGVVGKLTPQFDNGWVYPALFRLRDTYLVISEAGITEGYAASNLLSNDEGVFTLTFPHPAETVTNGQLLPEHTLPFTSPWRLLLVGELDTIAASTLGTDVANASALSETDFVEPGLAAWSWGLLKDESVNTETQTAFIDYAADMQWPYVLVDVNWDQNIGYDGIAKLAKYAGSKNVRLWLWYNSSGHWNQTVYSPKGQLLTQADRRKEFARLQAMGIAGVKIDFFPGDGASVWEYFKAILQDAADFKLMVNFHGVTLPRGLQREYPNLMTAEGIKGQEMITFFQDFADRQAYHATLLPFTRNLFDPMDFTPTVLGDIPNIERKTSNAFELAETVLFYSGVQHVVTTPEQMQNVEPYVKQFLQTVPASWDETQLIAASPGEYVVLARKSQCRWFIAGINAQATPQQIVIPSDSYALAGATLLTKGEGARQTRIQTLPAGDLQLMLSTNDGFVLTTQRESTNDCKVD</sequence>
<feature type="domain" description="Glycosyl-hydrolase 97 C-terminal oligomerisation" evidence="5">
    <location>
        <begin position="556"/>
        <end position="598"/>
    </location>
</feature>
<keyword evidence="7" id="KW-1185">Reference proteome</keyword>
<feature type="domain" description="Glycosyl-hydrolase 97 N-terminal" evidence="4">
    <location>
        <begin position="30"/>
        <end position="290"/>
    </location>
</feature>
<dbReference type="STRING" id="634436.SAMN05216361_0474"/>
<keyword evidence="1 6" id="KW-0378">Hydrolase</keyword>
<dbReference type="InterPro" id="IPR014718">
    <property type="entry name" value="GH-type_carb-bd"/>
</dbReference>
<dbReference type="InterPro" id="IPR029486">
    <property type="entry name" value="GH97_N"/>
</dbReference>
<gene>
    <name evidence="6" type="ORF">SAMN05216361_0474</name>
</gene>
<evidence type="ECO:0000259" key="5">
    <source>
        <dbReference type="Pfam" id="PF14509"/>
    </source>
</evidence>
<name>A0A1M5ENR4_9ALTE</name>
<evidence type="ECO:0000259" key="4">
    <source>
        <dbReference type="Pfam" id="PF14508"/>
    </source>
</evidence>
<dbReference type="Proteomes" id="UP000184520">
    <property type="component" value="Unassembled WGS sequence"/>
</dbReference>
<evidence type="ECO:0000256" key="2">
    <source>
        <dbReference type="ARBA" id="ARBA00023295"/>
    </source>
</evidence>
<dbReference type="EMBL" id="FQWD01000001">
    <property type="protein sequence ID" value="SHF80933.1"/>
    <property type="molecule type" value="Genomic_DNA"/>
</dbReference>
<dbReference type="Pfam" id="PF10566">
    <property type="entry name" value="Glyco_hydro_97"/>
    <property type="match status" value="1"/>
</dbReference>
<organism evidence="6 7">
    <name type="scientific">Marisediminitalea aggregata</name>
    <dbReference type="NCBI Taxonomy" id="634436"/>
    <lineage>
        <taxon>Bacteria</taxon>
        <taxon>Pseudomonadati</taxon>
        <taxon>Pseudomonadota</taxon>
        <taxon>Gammaproteobacteria</taxon>
        <taxon>Alteromonadales</taxon>
        <taxon>Alteromonadaceae</taxon>
        <taxon>Marisediminitalea</taxon>
    </lineage>
</organism>
<accession>A0A1M5ENR4</accession>
<reference evidence="7" key="1">
    <citation type="submission" date="2016-11" db="EMBL/GenBank/DDBJ databases">
        <authorList>
            <person name="Varghese N."/>
            <person name="Submissions S."/>
        </authorList>
    </citation>
    <scope>NUCLEOTIDE SEQUENCE [LARGE SCALE GENOMIC DNA]</scope>
    <source>
        <strain evidence="7">CGMCC 1.8995</strain>
    </source>
</reference>
<dbReference type="Pfam" id="PF14509">
    <property type="entry name" value="GH97_C"/>
    <property type="match status" value="1"/>
</dbReference>
<protein>
    <submittedName>
        <fullName evidence="6">Glycosyl-hydrolase 97 C-terminal, oligomerisation</fullName>
    </submittedName>
</protein>
<evidence type="ECO:0000313" key="7">
    <source>
        <dbReference type="Proteomes" id="UP000184520"/>
    </source>
</evidence>
<dbReference type="Gene3D" id="2.60.40.1180">
    <property type="entry name" value="Golgi alpha-mannosidase II"/>
    <property type="match status" value="1"/>
</dbReference>
<dbReference type="PANTHER" id="PTHR35803">
    <property type="entry name" value="GLUCAN 1,4-ALPHA-GLUCOSIDASE SUSB-RELATED"/>
    <property type="match status" value="1"/>
</dbReference>